<evidence type="ECO:0000256" key="1">
    <source>
        <dbReference type="SAM" id="MobiDB-lite"/>
    </source>
</evidence>
<sequence>MNDYPEKREIGPVIFRWRFGGIGRGYIEVEWLGHIIAQAPLPLPDKQNPLHFFSQPDPQNPMRAVNGEMHYTASSKSLLVTRLEYPDGEARNELLFGGDSPDPPPPVPLPPEGEPAETGVIVERPPESDLFPYLYLAQWPGITDVELENRFVQYDTDSAPQNSLYRELVEARQQGRGAMVDQADLFLTEKAPYTGRYLRTIDALGAPMDRLPSLDEEFRRSPPVDLREFKQRTEMALEMSWSAIREYWLGEIYSGKMERCWQNLMALNVQPGFNRQLGDQLLAALTLAALVARIVASEPEPPESDADGEVLPPEPALLWPAERLAEGIRATAVLPGTVFPLPSAKESAQGGAPDTGPVPYAIGNLKLVRQRLRGYCLGEVSGIENVMRGEYKESSERRLRESRVEELESDSGLQQVDRELSGQRQDLLAEALNTLEENFQYHYESQYGPPAKQLTVIVDGTVQPVDGKPQKTLNSDATRAARLLTQRAAGSLARRLHWQRSSASIDRDERCTVRRVDASGMDNNLRAIYRWVNKVYQCWTVTLGKRFILEFLVRNPAQGYISGSFSLRGLSLREPPPLIDFDVKNFQDISVDPKSPAYYASLAAEYDVVDIQPPPELRLISSAAFQGGEPVCRQSIPVAPGYRAVSANVTVSPAPGDDSLKLCVSVGQQSYEYPGGETETAQLKLSGQTGQVPAAVLVSTPKKSLKNPAGYSVAVEIEAELGEQALEEWKLATFKAISAGCTRQRERYYETVGSWPSQVYQPSPLGAREVVRDELRRDIVRQLIRYVEKLTGESGNIALGGQRYVQFLDRALAWGEMAYAFTVKTEDDVGTAISQQYRGEDDLFSAFLQAGLARVLLPVTPDFAFRMLYFLASGQIWPGADALAPVFCPQEEGAPDYRYVNLANALKESSDAGAEEERGESWELVVPTDMTVLQEGDELPVFTGETP</sequence>
<gene>
    <name evidence="2" type="ORF">FHS09_000360</name>
</gene>
<dbReference type="AlphaFoldDB" id="A0A7W4W8S6"/>
<feature type="compositionally biased region" description="Pro residues" evidence="1">
    <location>
        <begin position="101"/>
        <end position="113"/>
    </location>
</feature>
<dbReference type="EMBL" id="JACHWZ010000001">
    <property type="protein sequence ID" value="MBB3059559.1"/>
    <property type="molecule type" value="Genomic_DNA"/>
</dbReference>
<accession>A0A7W4W8S6</accession>
<dbReference type="RefSeq" id="WP_183456047.1">
    <property type="nucleotide sequence ID" value="NZ_JACHWZ010000001.1"/>
</dbReference>
<proteinExistence type="predicted"/>
<name>A0A7W4W8S6_9GAMM</name>
<dbReference type="Proteomes" id="UP000535937">
    <property type="component" value="Unassembled WGS sequence"/>
</dbReference>
<protein>
    <submittedName>
        <fullName evidence="2">Uncharacterized protein</fullName>
    </submittedName>
</protein>
<keyword evidence="3" id="KW-1185">Reference proteome</keyword>
<feature type="region of interest" description="Disordered" evidence="1">
    <location>
        <begin position="96"/>
        <end position="115"/>
    </location>
</feature>
<organism evidence="2 3">
    <name type="scientific">Microbulbifer rhizosphaerae</name>
    <dbReference type="NCBI Taxonomy" id="1562603"/>
    <lineage>
        <taxon>Bacteria</taxon>
        <taxon>Pseudomonadati</taxon>
        <taxon>Pseudomonadota</taxon>
        <taxon>Gammaproteobacteria</taxon>
        <taxon>Cellvibrionales</taxon>
        <taxon>Microbulbiferaceae</taxon>
        <taxon>Microbulbifer</taxon>
    </lineage>
</organism>
<comment type="caution">
    <text evidence="2">The sequence shown here is derived from an EMBL/GenBank/DDBJ whole genome shotgun (WGS) entry which is preliminary data.</text>
</comment>
<evidence type="ECO:0000313" key="3">
    <source>
        <dbReference type="Proteomes" id="UP000535937"/>
    </source>
</evidence>
<evidence type="ECO:0000313" key="2">
    <source>
        <dbReference type="EMBL" id="MBB3059559.1"/>
    </source>
</evidence>
<reference evidence="2 3" key="1">
    <citation type="submission" date="2020-08" db="EMBL/GenBank/DDBJ databases">
        <title>Genomic Encyclopedia of Type Strains, Phase III (KMG-III): the genomes of soil and plant-associated and newly described type strains.</title>
        <authorList>
            <person name="Whitman W."/>
        </authorList>
    </citation>
    <scope>NUCLEOTIDE SEQUENCE [LARGE SCALE GENOMIC DNA]</scope>
    <source>
        <strain evidence="2 3">CECT 8799</strain>
    </source>
</reference>